<evidence type="ECO:0000313" key="1">
    <source>
        <dbReference type="EMBL" id="NHR07462.1"/>
    </source>
</evidence>
<proteinExistence type="predicted"/>
<dbReference type="GO" id="GO:0016301">
    <property type="term" value="F:kinase activity"/>
    <property type="evidence" value="ECO:0007669"/>
    <property type="project" value="UniProtKB-KW"/>
</dbReference>
<dbReference type="EMBL" id="JAAOMA010000034">
    <property type="protein sequence ID" value="NHR07462.1"/>
    <property type="molecule type" value="Genomic_DNA"/>
</dbReference>
<sequence>MGLDMYAFSVNAEFAGDTQTNLKTSQADQERVARKSLMYWRKFNHLHGWMERLYEEKGGTAVFNCEAVRLMAEDLDQLETAMTTGSLTHTPGFFFGGSELYDDDVERLKEFIRLAREEIKQDRAVFYDSWW</sequence>
<keyword evidence="1" id="KW-0418">Kinase</keyword>
<accession>A0ABX0L6M1</accession>
<evidence type="ECO:0000313" key="2">
    <source>
        <dbReference type="Proteomes" id="UP001515641"/>
    </source>
</evidence>
<comment type="caution">
    <text evidence="1">The sequence shown here is derived from an EMBL/GenBank/DDBJ whole genome shotgun (WGS) entry which is preliminary data.</text>
</comment>
<dbReference type="RefSeq" id="WP_166453269.1">
    <property type="nucleotide sequence ID" value="NZ_JAAOMA010000034.1"/>
</dbReference>
<dbReference type="Proteomes" id="UP001515641">
    <property type="component" value="Unassembled WGS sequence"/>
</dbReference>
<gene>
    <name evidence="1" type="ORF">HA052_19915</name>
</gene>
<reference evidence="1 2" key="1">
    <citation type="submission" date="2020-03" db="EMBL/GenBank/DDBJ databases">
        <title>Draft genome sequence of environmentally isolated cultures.</title>
        <authorList>
            <person name="Wilson H.S."/>
            <person name="De Leon M.E."/>
        </authorList>
    </citation>
    <scope>NUCLEOTIDE SEQUENCE [LARGE SCALE GENOMIC DNA]</scope>
    <source>
        <strain evidence="1 2">HSC-31F16</strain>
    </source>
</reference>
<protein>
    <submittedName>
        <fullName evidence="1">Phosphoglycerate kinase</fullName>
    </submittedName>
</protein>
<keyword evidence="1" id="KW-0808">Transferase</keyword>
<name>A0ABX0L6M1_9NEIS</name>
<keyword evidence="2" id="KW-1185">Reference proteome</keyword>
<organism evidence="1 2">
    <name type="scientific">Chromobacterium fluminis</name>
    <dbReference type="NCBI Taxonomy" id="3044269"/>
    <lineage>
        <taxon>Bacteria</taxon>
        <taxon>Pseudomonadati</taxon>
        <taxon>Pseudomonadota</taxon>
        <taxon>Betaproteobacteria</taxon>
        <taxon>Neisseriales</taxon>
        <taxon>Chromobacteriaceae</taxon>
        <taxon>Chromobacterium</taxon>
    </lineage>
</organism>